<comment type="caution">
    <text evidence="1">The sequence shown here is derived from an EMBL/GenBank/DDBJ whole genome shotgun (WGS) entry which is preliminary data.</text>
</comment>
<protein>
    <submittedName>
        <fullName evidence="1">Uncharacterized protein</fullName>
    </submittedName>
</protein>
<dbReference type="Proteomes" id="UP000805649">
    <property type="component" value="Unassembled WGS sequence"/>
</dbReference>
<reference evidence="1 2" key="1">
    <citation type="journal article" date="2020" name="Phytopathology">
        <title>Genome Sequence Resources of Colletotrichum truncatum, C. plurivorum, C. musicola, and C. sojae: Four Species Pathogenic to Soybean (Glycine max).</title>
        <authorList>
            <person name="Rogerio F."/>
            <person name="Boufleur T.R."/>
            <person name="Ciampi-Guillardi M."/>
            <person name="Sukno S.A."/>
            <person name="Thon M.R."/>
            <person name="Massola Junior N.S."/>
            <person name="Baroncelli R."/>
        </authorList>
    </citation>
    <scope>NUCLEOTIDE SEQUENCE [LARGE SCALE GENOMIC DNA]</scope>
    <source>
        <strain evidence="1 2">CMES1059</strain>
    </source>
</reference>
<proteinExistence type="predicted"/>
<evidence type="ECO:0000313" key="2">
    <source>
        <dbReference type="Proteomes" id="UP000805649"/>
    </source>
</evidence>
<name>A0ACC3YXU5_COLTU</name>
<gene>
    <name evidence="1" type="ORF">CTRU02_208993</name>
</gene>
<evidence type="ECO:0000313" key="1">
    <source>
        <dbReference type="EMBL" id="KAL0936778.1"/>
    </source>
</evidence>
<dbReference type="EMBL" id="VUJX02000005">
    <property type="protein sequence ID" value="KAL0936778.1"/>
    <property type="molecule type" value="Genomic_DNA"/>
</dbReference>
<sequence length="494" mass="56680">MAERKPNFSSLPPELRLLVLQSLAEAHSQPTSSCRGIAAYASVCKHWQLFFEPITFKYFIIRHEDLVDFRKVTQPYRRRCMIKHVWLRLEEPSPEQRQDMGLDSQNWSKAFYTSIIWHLWTTFSDWKLATVGEFDGNPGLTLEHSGHKHLTESATGAMPTDDLDMYSKFQETGSVSIYEEDGRKYYVSKDMEGAMDPKTRRDLFCKGFRLDDTKPLPRLEVVTELVTRRACTRNLRPEVMALIFNSLTRLQTVRIERWRHGLVSPEGDWCLGMEPVLSQHLPASLKALSVFEESGTRNSRFDLIPKDKLTEAVIMGTLHLKCLSLCFVINAEAFLDRICTGQPQQLNGGYIELTSLTLTSDSLKAEINEEWDMSLWLRGVRDLIYLAAMAAKRMPKLRLMEIWNSGDGTSSIFQYKKADDDAFEISWKSTQNCNPFEDDVVQAWREAVVERGQSEVTISPPMLLSGDFEYYGSTIPYLKSRNMVLHPVSAAQMK</sequence>
<organism evidence="1 2">
    <name type="scientific">Colletotrichum truncatum</name>
    <name type="common">Anthracnose fungus</name>
    <name type="synonym">Colletotrichum capsici</name>
    <dbReference type="NCBI Taxonomy" id="5467"/>
    <lineage>
        <taxon>Eukaryota</taxon>
        <taxon>Fungi</taxon>
        <taxon>Dikarya</taxon>
        <taxon>Ascomycota</taxon>
        <taxon>Pezizomycotina</taxon>
        <taxon>Sordariomycetes</taxon>
        <taxon>Hypocreomycetidae</taxon>
        <taxon>Glomerellales</taxon>
        <taxon>Glomerellaceae</taxon>
        <taxon>Colletotrichum</taxon>
        <taxon>Colletotrichum truncatum species complex</taxon>
    </lineage>
</organism>
<accession>A0ACC3YXU5</accession>
<keyword evidence="2" id="KW-1185">Reference proteome</keyword>